<keyword evidence="4" id="KW-1185">Reference proteome</keyword>
<name>A0ABY9HDR9_9ACTN</name>
<feature type="domain" description="Carrier" evidence="2">
    <location>
        <begin position="534"/>
        <end position="610"/>
    </location>
</feature>
<evidence type="ECO:0000256" key="1">
    <source>
        <dbReference type="SAM" id="MobiDB-lite"/>
    </source>
</evidence>
<dbReference type="EMBL" id="CP120997">
    <property type="protein sequence ID" value="WLQ32278.1"/>
    <property type="molecule type" value="Genomic_DNA"/>
</dbReference>
<dbReference type="Pfam" id="PF00550">
    <property type="entry name" value="PP-binding"/>
    <property type="match status" value="1"/>
</dbReference>
<dbReference type="Gene3D" id="1.10.1200.10">
    <property type="entry name" value="ACP-like"/>
    <property type="match status" value="1"/>
</dbReference>
<dbReference type="InterPro" id="IPR025110">
    <property type="entry name" value="AMP-bd_C"/>
</dbReference>
<dbReference type="SUPFAM" id="SSF54427">
    <property type="entry name" value="NTF2-like"/>
    <property type="match status" value="1"/>
</dbReference>
<dbReference type="InterPro" id="IPR020845">
    <property type="entry name" value="AMP-binding_CS"/>
</dbReference>
<dbReference type="CDD" id="cd12117">
    <property type="entry name" value="A_NRPS_Srf_like"/>
    <property type="match status" value="1"/>
</dbReference>
<gene>
    <name evidence="3" type="ORF">P8A18_01915</name>
</gene>
<dbReference type="Gene3D" id="3.40.50.980">
    <property type="match status" value="2"/>
</dbReference>
<dbReference type="CDD" id="cd00531">
    <property type="entry name" value="NTF2_like"/>
    <property type="match status" value="1"/>
</dbReference>
<organism evidence="3 4">
    <name type="scientific">Streptomyces castrisilvae</name>
    <dbReference type="NCBI Taxonomy" id="3033811"/>
    <lineage>
        <taxon>Bacteria</taxon>
        <taxon>Bacillati</taxon>
        <taxon>Actinomycetota</taxon>
        <taxon>Actinomycetes</taxon>
        <taxon>Kitasatosporales</taxon>
        <taxon>Streptomycetaceae</taxon>
        <taxon>Streptomyces</taxon>
    </lineage>
</organism>
<dbReference type="Pfam" id="PF00501">
    <property type="entry name" value="AMP-binding"/>
    <property type="match status" value="1"/>
</dbReference>
<dbReference type="InterPro" id="IPR010071">
    <property type="entry name" value="AA_adenyl_dom"/>
</dbReference>
<evidence type="ECO:0000313" key="3">
    <source>
        <dbReference type="EMBL" id="WLQ32278.1"/>
    </source>
</evidence>
<sequence length="765" mass="81105">MDVGRETTDGPRRLRTAPGGPGGVGALFEAWARRTPDAVALVRRHRPLTYRELNARANRLAHLLIDRGIRAGDRIGLAVPRSVEFVVAMLAAAKTGAGYVPLDPGQPADRLRMMAAENRVALVLTGPAADGALGPGLFGAPVLDPAAAGPGTWPETDPGVAVGPEDVLYVPYTSGSTGTPKGTEVPHRAVTGFFDGEDYAYWGPGAVAVHHSALSWDGHILDLYPALLSGGTVVVCEADAGDPRAVAREAAAHSATVLWLTAAAFNTLVDIDAGLLGGLKYLLTGGEALSPEHVARALRALPGTRIVNGYGPSECTVFSTVHTIGPADTARPAGIPVGRPAGDRTVHLLDEEGAPVPDGTPGELYVGGPGVGHGYLARPALTAEKFLPDPFGTVPGARLYRTGDLVTRGPDGLLGFVGRIDDQVKIRGFRVEPGEVAQRLRRHPRVSDAVVVPRGDERARCAGLTAYAVPAGPDEPPAPAELRAFLRRGLPPAMVPDTVVLLAALPLTPNGKVDRKALPTPESPGRSEDRAYTPPATATERHLASVWEELLKSDGVGRDHGFFDLGGQSLLATRMTARIRSEWSVELPLAFLYRRTSTLAGVAAEVDRLRTEEPAAAPVRAITRVSRVARTTRRTAPATAPDGEPAADATVLGRIRAYYTHVDAGDVEGLLALFAPDARYHRPGYEPLVGHDDLRRFYRGERIIAEGTHTLTGTVAEGNRVAVHGEFHGLLRSGERVGLRFADFFTLTPELTFATRDTYFFAPLV</sequence>
<dbReference type="RefSeq" id="WP_306051152.1">
    <property type="nucleotide sequence ID" value="NZ_CP120997.1"/>
</dbReference>
<accession>A0ABY9HDR9</accession>
<dbReference type="PANTHER" id="PTHR45527:SF1">
    <property type="entry name" value="FATTY ACID SYNTHASE"/>
    <property type="match status" value="1"/>
</dbReference>
<dbReference type="Pfam" id="PF12680">
    <property type="entry name" value="SnoaL_2"/>
    <property type="match status" value="1"/>
</dbReference>
<dbReference type="SUPFAM" id="SSF56801">
    <property type="entry name" value="Acetyl-CoA synthetase-like"/>
    <property type="match status" value="1"/>
</dbReference>
<dbReference type="InterPro" id="IPR032710">
    <property type="entry name" value="NTF2-like_dom_sf"/>
</dbReference>
<feature type="region of interest" description="Disordered" evidence="1">
    <location>
        <begin position="511"/>
        <end position="535"/>
    </location>
</feature>
<protein>
    <submittedName>
        <fullName evidence="3">Amino acid adenylation domain-containing protein</fullName>
    </submittedName>
</protein>
<dbReference type="Proteomes" id="UP001239522">
    <property type="component" value="Chromosome"/>
</dbReference>
<dbReference type="Gene3D" id="3.10.450.50">
    <property type="match status" value="1"/>
</dbReference>
<dbReference type="InterPro" id="IPR037401">
    <property type="entry name" value="SnoaL-like"/>
</dbReference>
<dbReference type="Gene3D" id="2.30.38.10">
    <property type="entry name" value="Luciferase, Domain 3"/>
    <property type="match status" value="1"/>
</dbReference>
<feature type="region of interest" description="Disordered" evidence="1">
    <location>
        <begin position="1"/>
        <end position="21"/>
    </location>
</feature>
<dbReference type="SUPFAM" id="SSF47336">
    <property type="entry name" value="ACP-like"/>
    <property type="match status" value="1"/>
</dbReference>
<dbReference type="InterPro" id="IPR000873">
    <property type="entry name" value="AMP-dep_synth/lig_dom"/>
</dbReference>
<dbReference type="InterPro" id="IPR009081">
    <property type="entry name" value="PP-bd_ACP"/>
</dbReference>
<dbReference type="Gene3D" id="3.30.300.30">
    <property type="match status" value="1"/>
</dbReference>
<evidence type="ECO:0000259" key="2">
    <source>
        <dbReference type="PROSITE" id="PS50075"/>
    </source>
</evidence>
<reference evidence="3 4" key="1">
    <citation type="submission" date="2023-03" db="EMBL/GenBank/DDBJ databases">
        <title>Isolation and description of six Streptomyces strains from soil environments, able to metabolize different microbial glucans.</title>
        <authorList>
            <person name="Widen T."/>
            <person name="Larsbrink J."/>
        </authorList>
    </citation>
    <scope>NUCLEOTIDE SEQUENCE [LARGE SCALE GENOMIC DNA]</scope>
    <source>
        <strain evidence="3 4">Mut1</strain>
    </source>
</reference>
<evidence type="ECO:0000313" key="4">
    <source>
        <dbReference type="Proteomes" id="UP001239522"/>
    </source>
</evidence>
<dbReference type="Pfam" id="PF13193">
    <property type="entry name" value="AMP-binding_C"/>
    <property type="match status" value="1"/>
</dbReference>
<feature type="compositionally biased region" description="Basic and acidic residues" evidence="1">
    <location>
        <begin position="1"/>
        <end position="12"/>
    </location>
</feature>
<dbReference type="InterPro" id="IPR045851">
    <property type="entry name" value="AMP-bd_C_sf"/>
</dbReference>
<dbReference type="InterPro" id="IPR036736">
    <property type="entry name" value="ACP-like_sf"/>
</dbReference>
<dbReference type="PROSITE" id="PS00455">
    <property type="entry name" value="AMP_BINDING"/>
    <property type="match status" value="1"/>
</dbReference>
<dbReference type="PANTHER" id="PTHR45527">
    <property type="entry name" value="NONRIBOSOMAL PEPTIDE SYNTHETASE"/>
    <property type="match status" value="1"/>
</dbReference>
<dbReference type="PROSITE" id="PS50075">
    <property type="entry name" value="CARRIER"/>
    <property type="match status" value="1"/>
</dbReference>
<proteinExistence type="predicted"/>
<dbReference type="NCBIfam" id="TIGR01733">
    <property type="entry name" value="AA-adenyl-dom"/>
    <property type="match status" value="1"/>
</dbReference>